<name>A0ABW0S6K1_9BURK</name>
<proteinExistence type="predicted"/>
<dbReference type="InterPro" id="IPR028098">
    <property type="entry name" value="Glyco_trans_4-like_N"/>
</dbReference>
<reference evidence="4" key="1">
    <citation type="journal article" date="2019" name="Int. J. Syst. Evol. Microbiol.">
        <title>The Global Catalogue of Microorganisms (GCM) 10K type strain sequencing project: providing services to taxonomists for standard genome sequencing and annotation.</title>
        <authorList>
            <consortium name="The Broad Institute Genomics Platform"/>
            <consortium name="The Broad Institute Genome Sequencing Center for Infectious Disease"/>
            <person name="Wu L."/>
            <person name="Ma J."/>
        </authorList>
    </citation>
    <scope>NUCLEOTIDE SEQUENCE [LARGE SCALE GENOMIC DNA]</scope>
    <source>
        <strain evidence="4">CGMCC 4.5798</strain>
    </source>
</reference>
<accession>A0ABW0S6K1</accession>
<feature type="domain" description="Glycosyltransferase subfamily 4-like N-terminal" evidence="2">
    <location>
        <begin position="123"/>
        <end position="241"/>
    </location>
</feature>
<evidence type="ECO:0000313" key="4">
    <source>
        <dbReference type="Proteomes" id="UP001596086"/>
    </source>
</evidence>
<gene>
    <name evidence="3" type="ORF">ACFPO9_27350</name>
</gene>
<dbReference type="EMBL" id="JBHSMZ010000026">
    <property type="protein sequence ID" value="MFC5552249.1"/>
    <property type="molecule type" value="Genomic_DNA"/>
</dbReference>
<sequence>MLTKESTSTPSAGGPRNDPDRLPAAPALHQSGSAETGKRALLIAFHFPPEASSSGIQRTLSFFKHLGKYGWEPMVLSAHPRVYSQQNPSQLANLPAGLVVRRAFALDAKHHLGYKGRYLQLLALPDRWVSWFLGAVPAGLGLIRRYRPQVIWSTFPIPTAHLIAWALHRLTGIPWVADFRDPIIQPAYPAPGMQRKVYQWIERQTIRHCQAAVFTTHSAMASYRNRYPEIPASKFSVIENGYDEEGFGAALASIPAAPQPVPGPRRLTLVHSGVLYKDGRDPSAFLQGIAALRDAGKTDASRLRVVLRAPGHLETISDLVARHGVTDIVEVAPPVPYRDALAEMLAADGLMVFQGTPFNTQIPAKIYEYFRAGKPVLGLVDTAGETARVLRAGGFTSLANMDRPGEIAEVLERFLDDIERGEAHVASAELVAASSRTRRAGQLARILDTVGHTVTEARS</sequence>
<keyword evidence="4" id="KW-1185">Reference proteome</keyword>
<feature type="region of interest" description="Disordered" evidence="1">
    <location>
        <begin position="1"/>
        <end position="30"/>
    </location>
</feature>
<dbReference type="Gene3D" id="3.40.50.2000">
    <property type="entry name" value="Glycogen Phosphorylase B"/>
    <property type="match status" value="2"/>
</dbReference>
<dbReference type="Proteomes" id="UP001596086">
    <property type="component" value="Unassembled WGS sequence"/>
</dbReference>
<feature type="compositionally biased region" description="Polar residues" evidence="1">
    <location>
        <begin position="1"/>
        <end position="11"/>
    </location>
</feature>
<dbReference type="Pfam" id="PF13579">
    <property type="entry name" value="Glyco_trans_4_4"/>
    <property type="match status" value="1"/>
</dbReference>
<evidence type="ECO:0000256" key="1">
    <source>
        <dbReference type="SAM" id="MobiDB-lite"/>
    </source>
</evidence>
<evidence type="ECO:0000259" key="2">
    <source>
        <dbReference type="Pfam" id="PF13579"/>
    </source>
</evidence>
<organism evidence="3 4">
    <name type="scientific">Massilia aerilata</name>
    <dbReference type="NCBI Taxonomy" id="453817"/>
    <lineage>
        <taxon>Bacteria</taxon>
        <taxon>Pseudomonadati</taxon>
        <taxon>Pseudomonadota</taxon>
        <taxon>Betaproteobacteria</taxon>
        <taxon>Burkholderiales</taxon>
        <taxon>Oxalobacteraceae</taxon>
        <taxon>Telluria group</taxon>
        <taxon>Massilia</taxon>
    </lineage>
</organism>
<protein>
    <submittedName>
        <fullName evidence="3">Glycosyltransferase</fullName>
    </submittedName>
</protein>
<dbReference type="SUPFAM" id="SSF53756">
    <property type="entry name" value="UDP-Glycosyltransferase/glycogen phosphorylase"/>
    <property type="match status" value="1"/>
</dbReference>
<comment type="caution">
    <text evidence="3">The sequence shown here is derived from an EMBL/GenBank/DDBJ whole genome shotgun (WGS) entry which is preliminary data.</text>
</comment>
<evidence type="ECO:0000313" key="3">
    <source>
        <dbReference type="EMBL" id="MFC5552249.1"/>
    </source>
</evidence>
<dbReference type="RefSeq" id="WP_379777525.1">
    <property type="nucleotide sequence ID" value="NZ_JBHSMZ010000026.1"/>
</dbReference>